<gene>
    <name evidence="5" type="ORF">BRYFOR_05160</name>
</gene>
<dbReference type="STRING" id="168384.SAMN05660368_01775"/>
<dbReference type="SUPFAM" id="SSF46785">
    <property type="entry name" value="Winged helix' DNA-binding domain"/>
    <property type="match status" value="1"/>
</dbReference>
<evidence type="ECO:0000256" key="2">
    <source>
        <dbReference type="ARBA" id="ARBA00023125"/>
    </source>
</evidence>
<dbReference type="InterPro" id="IPR008920">
    <property type="entry name" value="TF_FadR/GntR_C"/>
</dbReference>
<sequence length="225" mass="25965">MRLLERYPRENGREYALRVIKNNIIRLELAPGSRVSEKNLADEMGLSRTPVREALIELARGGIVEIYPQRGSVVSLIDYSLVEEARFMRGVMENAVIKLVCEMASPADILKLGENLKLQEFYLDSADNGRLMELDDEFHKLLFDIAQKSRSYLLMQNLTLHFDRVRNMALSAVKELKIVQDHQAIVEAVRRHDAAEAGALMETHLSRYRIDEEAIRRKYDAKFFK</sequence>
<dbReference type="GO" id="GO:0003677">
    <property type="term" value="F:DNA binding"/>
    <property type="evidence" value="ECO:0007669"/>
    <property type="project" value="UniProtKB-KW"/>
</dbReference>
<name>C6L970_9FIRM</name>
<dbReference type="PRINTS" id="PR00035">
    <property type="entry name" value="HTHGNTR"/>
</dbReference>
<proteinExistence type="predicted"/>
<keyword evidence="2" id="KW-0238">DNA-binding</keyword>
<feature type="domain" description="HTH gntR-type" evidence="4">
    <location>
        <begin position="10"/>
        <end position="77"/>
    </location>
</feature>
<evidence type="ECO:0000256" key="1">
    <source>
        <dbReference type="ARBA" id="ARBA00023015"/>
    </source>
</evidence>
<dbReference type="OrthoDB" id="368823at2"/>
<dbReference type="Pfam" id="PF07729">
    <property type="entry name" value="FCD"/>
    <property type="match status" value="1"/>
</dbReference>
<keyword evidence="1" id="KW-0805">Transcription regulation</keyword>
<organism evidence="5 6">
    <name type="scientific">Marvinbryantia formatexigens DSM 14469</name>
    <dbReference type="NCBI Taxonomy" id="478749"/>
    <lineage>
        <taxon>Bacteria</taxon>
        <taxon>Bacillati</taxon>
        <taxon>Bacillota</taxon>
        <taxon>Clostridia</taxon>
        <taxon>Lachnospirales</taxon>
        <taxon>Lachnospiraceae</taxon>
        <taxon>Marvinbryantia</taxon>
    </lineage>
</organism>
<dbReference type="SUPFAM" id="SSF48008">
    <property type="entry name" value="GntR ligand-binding domain-like"/>
    <property type="match status" value="1"/>
</dbReference>
<dbReference type="AlphaFoldDB" id="C6L970"/>
<dbReference type="Proteomes" id="UP000005561">
    <property type="component" value="Unassembled WGS sequence"/>
</dbReference>
<dbReference type="PANTHER" id="PTHR43537">
    <property type="entry name" value="TRANSCRIPTIONAL REGULATOR, GNTR FAMILY"/>
    <property type="match status" value="1"/>
</dbReference>
<reference evidence="5" key="1">
    <citation type="submission" date="2009-07" db="EMBL/GenBank/DDBJ databases">
        <authorList>
            <person name="Weinstock G."/>
            <person name="Sodergren E."/>
            <person name="Clifton S."/>
            <person name="Fulton L."/>
            <person name="Fulton B."/>
            <person name="Courtney L."/>
            <person name="Fronick C."/>
            <person name="Harrison M."/>
            <person name="Strong C."/>
            <person name="Farmer C."/>
            <person name="Delahaunty K."/>
            <person name="Markovic C."/>
            <person name="Hall O."/>
            <person name="Minx P."/>
            <person name="Tomlinson C."/>
            <person name="Mitreva M."/>
            <person name="Nelson J."/>
            <person name="Hou S."/>
            <person name="Wollam A."/>
            <person name="Pepin K.H."/>
            <person name="Johnson M."/>
            <person name="Bhonagiri V."/>
            <person name="Nash W.E."/>
            <person name="Warren W."/>
            <person name="Chinwalla A."/>
            <person name="Mardis E.R."/>
            <person name="Wilson R.K."/>
        </authorList>
    </citation>
    <scope>NUCLEOTIDE SEQUENCE [LARGE SCALE GENOMIC DNA]</scope>
    <source>
        <strain evidence="5">DSM 14469</strain>
    </source>
</reference>
<dbReference type="Pfam" id="PF00392">
    <property type="entry name" value="GntR"/>
    <property type="match status" value="1"/>
</dbReference>
<evidence type="ECO:0000313" key="6">
    <source>
        <dbReference type="Proteomes" id="UP000005561"/>
    </source>
</evidence>
<dbReference type="InterPro" id="IPR036388">
    <property type="entry name" value="WH-like_DNA-bd_sf"/>
</dbReference>
<dbReference type="EMBL" id="ACCL02000001">
    <property type="protein sequence ID" value="EET62809.1"/>
    <property type="molecule type" value="Genomic_DNA"/>
</dbReference>
<dbReference type="InterPro" id="IPR011711">
    <property type="entry name" value="GntR_C"/>
</dbReference>
<dbReference type="CDD" id="cd07377">
    <property type="entry name" value="WHTH_GntR"/>
    <property type="match status" value="1"/>
</dbReference>
<accession>C6L970</accession>
<evidence type="ECO:0000313" key="5">
    <source>
        <dbReference type="EMBL" id="EET62809.1"/>
    </source>
</evidence>
<comment type="caution">
    <text evidence="5">The sequence shown here is derived from an EMBL/GenBank/DDBJ whole genome shotgun (WGS) entry which is preliminary data.</text>
</comment>
<dbReference type="PROSITE" id="PS50949">
    <property type="entry name" value="HTH_GNTR"/>
    <property type="match status" value="1"/>
</dbReference>
<protein>
    <submittedName>
        <fullName evidence="5">Transcriptional regulator, GntR family</fullName>
    </submittedName>
</protein>
<evidence type="ECO:0000259" key="4">
    <source>
        <dbReference type="PROSITE" id="PS50949"/>
    </source>
</evidence>
<keyword evidence="6" id="KW-1185">Reference proteome</keyword>
<keyword evidence="3" id="KW-0804">Transcription</keyword>
<evidence type="ECO:0000256" key="3">
    <source>
        <dbReference type="ARBA" id="ARBA00023163"/>
    </source>
</evidence>
<dbReference type="Gene3D" id="1.10.10.10">
    <property type="entry name" value="Winged helix-like DNA-binding domain superfamily/Winged helix DNA-binding domain"/>
    <property type="match status" value="1"/>
</dbReference>
<dbReference type="GO" id="GO:0003700">
    <property type="term" value="F:DNA-binding transcription factor activity"/>
    <property type="evidence" value="ECO:0007669"/>
    <property type="project" value="InterPro"/>
</dbReference>
<dbReference type="SMART" id="SM00895">
    <property type="entry name" value="FCD"/>
    <property type="match status" value="1"/>
</dbReference>
<dbReference type="InterPro" id="IPR036390">
    <property type="entry name" value="WH_DNA-bd_sf"/>
</dbReference>
<dbReference type="eggNOG" id="COG1802">
    <property type="taxonomic scope" value="Bacteria"/>
</dbReference>
<dbReference type="SMART" id="SM00345">
    <property type="entry name" value="HTH_GNTR"/>
    <property type="match status" value="1"/>
</dbReference>
<dbReference type="InterPro" id="IPR000524">
    <property type="entry name" value="Tscrpt_reg_HTH_GntR"/>
</dbReference>
<dbReference type="Gene3D" id="1.20.120.530">
    <property type="entry name" value="GntR ligand-binding domain-like"/>
    <property type="match status" value="1"/>
</dbReference>
<dbReference type="RefSeq" id="WP_006859962.1">
    <property type="nucleotide sequence ID" value="NZ_ACCL02000001.1"/>
</dbReference>
<dbReference type="PANTHER" id="PTHR43537:SF5">
    <property type="entry name" value="UXU OPERON TRANSCRIPTIONAL REGULATOR"/>
    <property type="match status" value="1"/>
</dbReference>